<dbReference type="PATRIC" id="fig|1432052.4.peg.3378"/>
<evidence type="ECO:0000256" key="1">
    <source>
        <dbReference type="SAM" id="Phobius"/>
    </source>
</evidence>
<evidence type="ECO:0000313" key="3">
    <source>
        <dbReference type="Proteomes" id="UP000094067"/>
    </source>
</evidence>
<name>A0A1E3AEI8_9FIRM</name>
<keyword evidence="1" id="KW-1133">Transmembrane helix</keyword>
<keyword evidence="1" id="KW-0472">Membrane</keyword>
<keyword evidence="1" id="KW-0812">Transmembrane</keyword>
<dbReference type="EMBL" id="MCGH01000002">
    <property type="protein sequence ID" value="ODM07142.1"/>
    <property type="molecule type" value="Genomic_DNA"/>
</dbReference>
<feature type="transmembrane region" description="Helical" evidence="1">
    <location>
        <begin position="56"/>
        <end position="77"/>
    </location>
</feature>
<evidence type="ECO:0000313" key="2">
    <source>
        <dbReference type="EMBL" id="ODM07142.1"/>
    </source>
</evidence>
<dbReference type="Proteomes" id="UP000094067">
    <property type="component" value="Unassembled WGS sequence"/>
</dbReference>
<dbReference type="AlphaFoldDB" id="A0A1E3AEI8"/>
<comment type="caution">
    <text evidence="2">The sequence shown here is derived from an EMBL/GenBank/DDBJ whole genome shotgun (WGS) entry which is preliminary data.</text>
</comment>
<gene>
    <name evidence="2" type="ORF">BEI61_03032</name>
</gene>
<protein>
    <submittedName>
        <fullName evidence="2">Uncharacterized protein</fullName>
    </submittedName>
</protein>
<dbReference type="RefSeq" id="WP_069152860.1">
    <property type="nucleotide sequence ID" value="NZ_MCGH01000002.1"/>
</dbReference>
<accession>A0A1E3AEI8</accession>
<organism evidence="2 3">
    <name type="scientific">Eisenbergiella tayi</name>
    <dbReference type="NCBI Taxonomy" id="1432052"/>
    <lineage>
        <taxon>Bacteria</taxon>
        <taxon>Bacillati</taxon>
        <taxon>Bacillota</taxon>
        <taxon>Clostridia</taxon>
        <taxon>Lachnospirales</taxon>
        <taxon>Lachnospiraceae</taxon>
        <taxon>Eisenbergiella</taxon>
    </lineage>
</organism>
<feature type="transmembrane region" description="Helical" evidence="1">
    <location>
        <begin position="83"/>
        <end position="105"/>
    </location>
</feature>
<proteinExistence type="predicted"/>
<sequence>MKGILLTCLIGVIAGAIDVLPMIKMKLDRFSIVSAFVFYFILPFIILNTELFGMPWWLKGGVIGFALALPVIIIVAGQDKNSVPPMVVMSAVLGTLIGIAGHFIIL</sequence>
<reference evidence="2 3" key="1">
    <citation type="submission" date="2016-07" db="EMBL/GenBank/DDBJ databases">
        <title>Characterization of isolates of Eisenbergiella tayi derived from blood cultures, using whole genome sequencing.</title>
        <authorList>
            <person name="Burdz T."/>
            <person name="Wiebe D."/>
            <person name="Huynh C."/>
            <person name="Bernard K."/>
        </authorList>
    </citation>
    <scope>NUCLEOTIDE SEQUENCE [LARGE SCALE GENOMIC DNA]</scope>
    <source>
        <strain evidence="2 3">NML 110608</strain>
    </source>
</reference>
<feature type="transmembrane region" description="Helical" evidence="1">
    <location>
        <begin position="30"/>
        <end position="49"/>
    </location>
</feature>